<feature type="compositionally biased region" description="Low complexity" evidence="1">
    <location>
        <begin position="388"/>
        <end position="400"/>
    </location>
</feature>
<evidence type="ECO:0000256" key="1">
    <source>
        <dbReference type="SAM" id="MobiDB-lite"/>
    </source>
</evidence>
<dbReference type="Proteomes" id="UP000663846">
    <property type="component" value="Unassembled WGS sequence"/>
</dbReference>
<feature type="non-terminal residue" evidence="3">
    <location>
        <position position="1"/>
    </location>
</feature>
<evidence type="ECO:0000259" key="2">
    <source>
        <dbReference type="PROSITE" id="PS50181"/>
    </source>
</evidence>
<protein>
    <recommendedName>
        <fullName evidence="2">F-box domain-containing protein</fullName>
    </recommendedName>
</protein>
<reference evidence="3" key="1">
    <citation type="submission" date="2021-01" db="EMBL/GenBank/DDBJ databases">
        <authorList>
            <person name="Kaushik A."/>
        </authorList>
    </citation>
    <scope>NUCLEOTIDE SEQUENCE</scope>
    <source>
        <strain evidence="3">AG1-1C</strain>
    </source>
</reference>
<dbReference type="AlphaFoldDB" id="A0A8H2ZXE7"/>
<evidence type="ECO:0000313" key="3">
    <source>
        <dbReference type="EMBL" id="CAE6370403.1"/>
    </source>
</evidence>
<comment type="caution">
    <text evidence="3">The sequence shown here is derived from an EMBL/GenBank/DDBJ whole genome shotgun (WGS) entry which is preliminary data.</text>
</comment>
<name>A0A8H2ZXE7_9AGAM</name>
<feature type="domain" description="F-box" evidence="2">
    <location>
        <begin position="69"/>
        <end position="118"/>
    </location>
</feature>
<feature type="compositionally biased region" description="Low complexity" evidence="1">
    <location>
        <begin position="1"/>
        <end position="18"/>
    </location>
</feature>
<organism evidence="3 4">
    <name type="scientific">Rhizoctonia solani</name>
    <dbReference type="NCBI Taxonomy" id="456999"/>
    <lineage>
        <taxon>Eukaryota</taxon>
        <taxon>Fungi</taxon>
        <taxon>Dikarya</taxon>
        <taxon>Basidiomycota</taxon>
        <taxon>Agaricomycotina</taxon>
        <taxon>Agaricomycetes</taxon>
        <taxon>Cantharellales</taxon>
        <taxon>Ceratobasidiaceae</taxon>
        <taxon>Rhizoctonia</taxon>
    </lineage>
</organism>
<gene>
    <name evidence="3" type="ORF">RDB_LOCUS25671</name>
</gene>
<feature type="region of interest" description="Disordered" evidence="1">
    <location>
        <begin position="1"/>
        <end position="66"/>
    </location>
</feature>
<feature type="compositionally biased region" description="Basic residues" evidence="1">
    <location>
        <begin position="33"/>
        <end position="59"/>
    </location>
</feature>
<dbReference type="PROSITE" id="PS50181">
    <property type="entry name" value="FBOX"/>
    <property type="match status" value="1"/>
</dbReference>
<dbReference type="InterPro" id="IPR001810">
    <property type="entry name" value="F-box_dom"/>
</dbReference>
<dbReference type="EMBL" id="CAJMWS010000134">
    <property type="protein sequence ID" value="CAE6370403.1"/>
    <property type="molecule type" value="Genomic_DNA"/>
</dbReference>
<accession>A0A8H2ZXE7</accession>
<feature type="region of interest" description="Disordered" evidence="1">
    <location>
        <begin position="379"/>
        <end position="400"/>
    </location>
</feature>
<proteinExistence type="predicted"/>
<sequence length="400" mass="46610">MVPLTRSKTGAAKATATKVETKLTTKRGAATKPKLRSKPKSVPKTKVPLKRKIQKRKRAVNKEPDNPSVFQPTVLPLELFLDIAKYIFPLDLIHLSRATRLFRSIFMRRSAADVWRATFTNIGLPPCPDSVMSEPRYAALMFLEQCTKCHKPATRHVDPIILVRLCYKCSKHMALGRQEVGQYKDMIPQSKYLVPPYPRSKAPRSEWYYKEHYQEILKKRDQLSKAEDHKGWNVWVSERVKFVKEWYEKTYPLVRWVWDLELEYEEGLERLKRARAAEIESRLLGLGWKLVDIEKAQVYTRKWKVSIVKAKLLDDKDWDNILPYFLDALERARDERLYSEAVKRKYNRRDIISNWLKSSPAIKIHINLCWKDADNHADLDSDSDSDSDSTGTSTAPVHAK</sequence>
<evidence type="ECO:0000313" key="4">
    <source>
        <dbReference type="Proteomes" id="UP000663846"/>
    </source>
</evidence>